<dbReference type="EMBL" id="KN832888">
    <property type="protein sequence ID" value="KIM95013.1"/>
    <property type="molecule type" value="Genomic_DNA"/>
</dbReference>
<reference evidence="2" key="2">
    <citation type="submission" date="2015-01" db="EMBL/GenBank/DDBJ databases">
        <title>Evolutionary Origins and Diversification of the Mycorrhizal Mutualists.</title>
        <authorList>
            <consortium name="DOE Joint Genome Institute"/>
            <consortium name="Mycorrhizal Genomics Consortium"/>
            <person name="Kohler A."/>
            <person name="Kuo A."/>
            <person name="Nagy L.G."/>
            <person name="Floudas D."/>
            <person name="Copeland A."/>
            <person name="Barry K.W."/>
            <person name="Cichocki N."/>
            <person name="Veneault-Fourrey C."/>
            <person name="LaButti K."/>
            <person name="Lindquist E.A."/>
            <person name="Lipzen A."/>
            <person name="Lundell T."/>
            <person name="Morin E."/>
            <person name="Murat C."/>
            <person name="Riley R."/>
            <person name="Ohm R."/>
            <person name="Sun H."/>
            <person name="Tunlid A."/>
            <person name="Henrissat B."/>
            <person name="Grigoriev I.V."/>
            <person name="Hibbett D.S."/>
            <person name="Martin F."/>
        </authorList>
    </citation>
    <scope>NUCLEOTIDE SEQUENCE [LARGE SCALE GENOMIC DNA]</scope>
    <source>
        <strain evidence="2">Zn</strain>
    </source>
</reference>
<gene>
    <name evidence="1" type="ORF">OIDMADRAFT_149160</name>
</gene>
<proteinExistence type="predicted"/>
<evidence type="ECO:0000313" key="2">
    <source>
        <dbReference type="Proteomes" id="UP000054321"/>
    </source>
</evidence>
<keyword evidence="2" id="KW-1185">Reference proteome</keyword>
<dbReference type="Proteomes" id="UP000054321">
    <property type="component" value="Unassembled WGS sequence"/>
</dbReference>
<dbReference type="HOGENOM" id="CLU_2250861_0_0_1"/>
<name>A0A0C3C7X4_OIDMZ</name>
<dbReference type="InParanoid" id="A0A0C3C7X4"/>
<accession>A0A0C3C7X4</accession>
<reference evidence="1 2" key="1">
    <citation type="submission" date="2014-04" db="EMBL/GenBank/DDBJ databases">
        <authorList>
            <consortium name="DOE Joint Genome Institute"/>
            <person name="Kuo A."/>
            <person name="Martino E."/>
            <person name="Perotto S."/>
            <person name="Kohler A."/>
            <person name="Nagy L.G."/>
            <person name="Floudas D."/>
            <person name="Copeland A."/>
            <person name="Barry K.W."/>
            <person name="Cichocki N."/>
            <person name="Veneault-Fourrey C."/>
            <person name="LaButti K."/>
            <person name="Lindquist E.A."/>
            <person name="Lipzen A."/>
            <person name="Lundell T."/>
            <person name="Morin E."/>
            <person name="Murat C."/>
            <person name="Sun H."/>
            <person name="Tunlid A."/>
            <person name="Henrissat B."/>
            <person name="Grigoriev I.V."/>
            <person name="Hibbett D.S."/>
            <person name="Martin F."/>
            <person name="Nordberg H.P."/>
            <person name="Cantor M.N."/>
            <person name="Hua S.X."/>
        </authorList>
    </citation>
    <scope>NUCLEOTIDE SEQUENCE [LARGE SCALE GENOMIC DNA]</scope>
    <source>
        <strain evidence="1 2">Zn</strain>
    </source>
</reference>
<organism evidence="1 2">
    <name type="scientific">Oidiodendron maius (strain Zn)</name>
    <dbReference type="NCBI Taxonomy" id="913774"/>
    <lineage>
        <taxon>Eukaryota</taxon>
        <taxon>Fungi</taxon>
        <taxon>Dikarya</taxon>
        <taxon>Ascomycota</taxon>
        <taxon>Pezizomycotina</taxon>
        <taxon>Leotiomycetes</taxon>
        <taxon>Leotiomycetes incertae sedis</taxon>
        <taxon>Myxotrichaceae</taxon>
        <taxon>Oidiodendron</taxon>
    </lineage>
</organism>
<sequence length="104" mass="12119">MARPLIMRPSLRWLERIGRQQSRCSAARPRFQTPASLWTLSRSKPPNQLLSSRWPYTPSNNQVMLYSTPKPLEKAQRYVNLQVKLKMAIFYLSNCISKSLSNHT</sequence>
<evidence type="ECO:0000313" key="1">
    <source>
        <dbReference type="EMBL" id="KIM95013.1"/>
    </source>
</evidence>
<dbReference type="AlphaFoldDB" id="A0A0C3C7X4"/>
<protein>
    <submittedName>
        <fullName evidence="1">Uncharacterized protein</fullName>
    </submittedName>
</protein>